<accession>A0ABT1C317</accession>
<reference evidence="2 3" key="1">
    <citation type="submission" date="2022-06" db="EMBL/GenBank/DDBJ databases">
        <title>Mesorhizobium sp. strain RP14 Genome sequencing and assembly.</title>
        <authorList>
            <person name="Kim I."/>
        </authorList>
    </citation>
    <scope>NUCLEOTIDE SEQUENCE [LARGE SCALE GENOMIC DNA]</scope>
    <source>
        <strain evidence="3">RP14(2022)</strain>
    </source>
</reference>
<keyword evidence="1" id="KW-0812">Transmembrane</keyword>
<gene>
    <name evidence="2" type="ORF">NGM99_05325</name>
</gene>
<keyword evidence="1" id="KW-1133">Transmembrane helix</keyword>
<dbReference type="InterPro" id="IPR018678">
    <property type="entry name" value="DUF2160_TM"/>
</dbReference>
<dbReference type="EMBL" id="JAMXQS010000002">
    <property type="protein sequence ID" value="MCO6049210.1"/>
    <property type="molecule type" value="Genomic_DNA"/>
</dbReference>
<feature type="transmembrane region" description="Helical" evidence="1">
    <location>
        <begin position="64"/>
        <end position="83"/>
    </location>
</feature>
<evidence type="ECO:0000313" key="2">
    <source>
        <dbReference type="EMBL" id="MCO6049210.1"/>
    </source>
</evidence>
<sequence length="85" mass="9655">MEQSPNLDVPVDLDAVDEEAALKAAKPQRRGFLPIVTNWFDRLFIGIYLFVALELFWMRFLEQSIPLTVCHVVAVLLGALIVWKG</sequence>
<evidence type="ECO:0000313" key="3">
    <source>
        <dbReference type="Proteomes" id="UP001205906"/>
    </source>
</evidence>
<feature type="transmembrane region" description="Helical" evidence="1">
    <location>
        <begin position="39"/>
        <end position="58"/>
    </location>
</feature>
<protein>
    <submittedName>
        <fullName evidence="2">DUF2160 domain-containing protein</fullName>
    </submittedName>
</protein>
<comment type="caution">
    <text evidence="2">The sequence shown here is derived from an EMBL/GenBank/DDBJ whole genome shotgun (WGS) entry which is preliminary data.</text>
</comment>
<keyword evidence="1" id="KW-0472">Membrane</keyword>
<keyword evidence="3" id="KW-1185">Reference proteome</keyword>
<name>A0ABT1C317_9HYPH</name>
<dbReference type="Proteomes" id="UP001205906">
    <property type="component" value="Unassembled WGS sequence"/>
</dbReference>
<organism evidence="2 3">
    <name type="scientific">Mesorhizobium liriopis</name>
    <dbReference type="NCBI Taxonomy" id="2953882"/>
    <lineage>
        <taxon>Bacteria</taxon>
        <taxon>Pseudomonadati</taxon>
        <taxon>Pseudomonadota</taxon>
        <taxon>Alphaproteobacteria</taxon>
        <taxon>Hyphomicrobiales</taxon>
        <taxon>Phyllobacteriaceae</taxon>
        <taxon>Mesorhizobium</taxon>
    </lineage>
</organism>
<proteinExistence type="predicted"/>
<dbReference type="RefSeq" id="WP_252816739.1">
    <property type="nucleotide sequence ID" value="NZ_JAMXQS010000002.1"/>
</dbReference>
<evidence type="ECO:0000256" key="1">
    <source>
        <dbReference type="SAM" id="Phobius"/>
    </source>
</evidence>
<dbReference type="Pfam" id="PF09928">
    <property type="entry name" value="DUF2160"/>
    <property type="match status" value="1"/>
</dbReference>